<gene>
    <name evidence="1" type="ORF">HRI_001507200</name>
</gene>
<dbReference type="Proteomes" id="UP001165190">
    <property type="component" value="Unassembled WGS sequence"/>
</dbReference>
<dbReference type="PANTHER" id="PTHR34194">
    <property type="entry name" value="F14J8.16 PROTEIN"/>
    <property type="match status" value="1"/>
</dbReference>
<dbReference type="PANTHER" id="PTHR34194:SF2">
    <property type="entry name" value="F14J8.16 PROTEIN"/>
    <property type="match status" value="1"/>
</dbReference>
<evidence type="ECO:0000313" key="2">
    <source>
        <dbReference type="Proteomes" id="UP001165190"/>
    </source>
</evidence>
<reference evidence="1" key="1">
    <citation type="submission" date="2023-05" db="EMBL/GenBank/DDBJ databases">
        <title>Genome and transcriptome analyses reveal genes involved in the formation of fine ridges on petal epidermal cells in Hibiscus trionum.</title>
        <authorList>
            <person name="Koshimizu S."/>
            <person name="Masuda S."/>
            <person name="Ishii T."/>
            <person name="Shirasu K."/>
            <person name="Hoshino A."/>
            <person name="Arita M."/>
        </authorList>
    </citation>
    <scope>NUCLEOTIDE SEQUENCE</scope>
    <source>
        <strain evidence="1">Hamamatsu line</strain>
    </source>
</reference>
<organism evidence="1 2">
    <name type="scientific">Hibiscus trionum</name>
    <name type="common">Flower of an hour</name>
    <dbReference type="NCBI Taxonomy" id="183268"/>
    <lineage>
        <taxon>Eukaryota</taxon>
        <taxon>Viridiplantae</taxon>
        <taxon>Streptophyta</taxon>
        <taxon>Embryophyta</taxon>
        <taxon>Tracheophyta</taxon>
        <taxon>Spermatophyta</taxon>
        <taxon>Magnoliopsida</taxon>
        <taxon>eudicotyledons</taxon>
        <taxon>Gunneridae</taxon>
        <taxon>Pentapetalae</taxon>
        <taxon>rosids</taxon>
        <taxon>malvids</taxon>
        <taxon>Malvales</taxon>
        <taxon>Malvaceae</taxon>
        <taxon>Malvoideae</taxon>
        <taxon>Hibiscus</taxon>
    </lineage>
</organism>
<comment type="caution">
    <text evidence="1">The sequence shown here is derived from an EMBL/GenBank/DDBJ whole genome shotgun (WGS) entry which is preliminary data.</text>
</comment>
<dbReference type="AlphaFoldDB" id="A0A9W7LV53"/>
<dbReference type="EMBL" id="BSYR01000016">
    <property type="protein sequence ID" value="GMI78379.1"/>
    <property type="molecule type" value="Genomic_DNA"/>
</dbReference>
<keyword evidence="2" id="KW-1185">Reference proteome</keyword>
<protein>
    <submittedName>
        <fullName evidence="1">Uncharacterized protein</fullName>
    </submittedName>
</protein>
<name>A0A9W7LV53_HIBTR</name>
<sequence>MPFHEGDYTPFVPSKCYHSLSGEECGDGTGSSSQSQFREKLMDLLKIPYNQLEFENLWPEATHRKPVQGVRCRRMSSCSTKTDGKSYLDLYEELRMKVEEFKHDQCKVLHLLRGFFFWLVNIPHEGVFQPWLDSLYLKALTDQRVMNGMHPGLSADDASIHV</sequence>
<dbReference type="OrthoDB" id="298344at2759"/>
<proteinExistence type="predicted"/>
<accession>A0A9W7LV53</accession>
<evidence type="ECO:0000313" key="1">
    <source>
        <dbReference type="EMBL" id="GMI78379.1"/>
    </source>
</evidence>